<feature type="transmembrane region" description="Helical" evidence="1">
    <location>
        <begin position="57"/>
        <end position="75"/>
    </location>
</feature>
<keyword evidence="1" id="KW-0812">Transmembrane</keyword>
<dbReference type="EMBL" id="MN739000">
    <property type="protein sequence ID" value="QHT34439.1"/>
    <property type="molecule type" value="Genomic_DNA"/>
</dbReference>
<name>A0A6C0F1M7_9ZZZZ</name>
<proteinExistence type="predicted"/>
<dbReference type="AlphaFoldDB" id="A0A6C0F1M7"/>
<evidence type="ECO:0000256" key="1">
    <source>
        <dbReference type="SAM" id="Phobius"/>
    </source>
</evidence>
<accession>A0A6C0F1M7</accession>
<keyword evidence="1" id="KW-1133">Transmembrane helix</keyword>
<protein>
    <submittedName>
        <fullName evidence="2">Uncharacterized protein</fullName>
    </submittedName>
</protein>
<keyword evidence="1" id="KW-0472">Membrane</keyword>
<evidence type="ECO:0000313" key="2">
    <source>
        <dbReference type="EMBL" id="QHT34439.1"/>
    </source>
</evidence>
<reference evidence="2" key="1">
    <citation type="journal article" date="2020" name="Nature">
        <title>Giant virus diversity and host interactions through global metagenomics.</title>
        <authorList>
            <person name="Schulz F."/>
            <person name="Roux S."/>
            <person name="Paez-Espino D."/>
            <person name="Jungbluth S."/>
            <person name="Walsh D.A."/>
            <person name="Denef V.J."/>
            <person name="McMahon K.D."/>
            <person name="Konstantinidis K.T."/>
            <person name="Eloe-Fadrosh E.A."/>
            <person name="Kyrpides N.C."/>
            <person name="Woyke T."/>
        </authorList>
    </citation>
    <scope>NUCLEOTIDE SEQUENCE</scope>
    <source>
        <strain evidence="2">GVMAG-M-3300009163-63</strain>
    </source>
</reference>
<sequence length="127" mass="14830">MNNKIIISSVIWFVVGFIGTYVFGSKQKNHEGNFFSNMIIVENTDACNNKCYHIHHWMWMLIIVVSFVIINTFISNHKTPVIEYTNLFALYLGAFISEYIKYGTDIFKIKKKCFSDCQVKRLDSVLE</sequence>
<organism evidence="2">
    <name type="scientific">viral metagenome</name>
    <dbReference type="NCBI Taxonomy" id="1070528"/>
    <lineage>
        <taxon>unclassified sequences</taxon>
        <taxon>metagenomes</taxon>
        <taxon>organismal metagenomes</taxon>
    </lineage>
</organism>
<feature type="transmembrane region" description="Helical" evidence="1">
    <location>
        <begin position="6"/>
        <end position="24"/>
    </location>
</feature>